<keyword evidence="3" id="KW-1185">Reference proteome</keyword>
<evidence type="ECO:0000313" key="2">
    <source>
        <dbReference type="EMBL" id="ORZ17351.1"/>
    </source>
</evidence>
<sequence length="141" mass="15586">MVPRMTVSGPVNTNLRICFFFVLDIAIMHVSVISSKFAPITMDKCADRIILFWEICLGKEIPALSAVNVLSLQEHIVDPPRTYCGPSNESIPALPFRILIALMALICSVGRIIFTLHFVNFPAPPSGPGTRIYSKAWSSPR</sequence>
<reference evidence="2 3" key="1">
    <citation type="submission" date="2016-07" db="EMBL/GenBank/DDBJ databases">
        <title>Pervasive Adenine N6-methylation of Active Genes in Fungi.</title>
        <authorList>
            <consortium name="DOE Joint Genome Institute"/>
            <person name="Mondo S.J."/>
            <person name="Dannebaum R.O."/>
            <person name="Kuo R.C."/>
            <person name="Labutti K."/>
            <person name="Haridas S."/>
            <person name="Kuo A."/>
            <person name="Salamov A."/>
            <person name="Ahrendt S.R."/>
            <person name="Lipzen A."/>
            <person name="Sullivan W."/>
            <person name="Andreopoulos W.B."/>
            <person name="Clum A."/>
            <person name="Lindquist E."/>
            <person name="Daum C."/>
            <person name="Ramamoorthy G.K."/>
            <person name="Gryganskyi A."/>
            <person name="Culley D."/>
            <person name="Magnuson J.K."/>
            <person name="James T.Y."/>
            <person name="O'Malley M.A."/>
            <person name="Stajich J.E."/>
            <person name="Spatafora J.W."/>
            <person name="Visel A."/>
            <person name="Grigoriev I.V."/>
        </authorList>
    </citation>
    <scope>NUCLEOTIDE SEQUENCE [LARGE SCALE GENOMIC DNA]</scope>
    <source>
        <strain evidence="2 3">NRRL 1336</strain>
    </source>
</reference>
<keyword evidence="1" id="KW-0472">Membrane</keyword>
<name>A0A1X2IJ61_9FUNG</name>
<protein>
    <submittedName>
        <fullName evidence="2">Uncharacterized protein</fullName>
    </submittedName>
</protein>
<dbReference type="AlphaFoldDB" id="A0A1X2IJ61"/>
<comment type="caution">
    <text evidence="2">The sequence shown here is derived from an EMBL/GenBank/DDBJ whole genome shotgun (WGS) entry which is preliminary data.</text>
</comment>
<feature type="transmembrane region" description="Helical" evidence="1">
    <location>
        <begin position="14"/>
        <end position="34"/>
    </location>
</feature>
<accession>A0A1X2IJ61</accession>
<keyword evidence="1" id="KW-1133">Transmembrane helix</keyword>
<dbReference type="EMBL" id="MCGE01000010">
    <property type="protein sequence ID" value="ORZ17351.1"/>
    <property type="molecule type" value="Genomic_DNA"/>
</dbReference>
<evidence type="ECO:0000313" key="3">
    <source>
        <dbReference type="Proteomes" id="UP000193560"/>
    </source>
</evidence>
<evidence type="ECO:0000256" key="1">
    <source>
        <dbReference type="SAM" id="Phobius"/>
    </source>
</evidence>
<keyword evidence="1" id="KW-0812">Transmembrane</keyword>
<feature type="transmembrane region" description="Helical" evidence="1">
    <location>
        <begin position="98"/>
        <end position="119"/>
    </location>
</feature>
<dbReference type="Proteomes" id="UP000193560">
    <property type="component" value="Unassembled WGS sequence"/>
</dbReference>
<gene>
    <name evidence="2" type="ORF">BCR42DRAFT_30664</name>
</gene>
<organism evidence="2 3">
    <name type="scientific">Absidia repens</name>
    <dbReference type="NCBI Taxonomy" id="90262"/>
    <lineage>
        <taxon>Eukaryota</taxon>
        <taxon>Fungi</taxon>
        <taxon>Fungi incertae sedis</taxon>
        <taxon>Mucoromycota</taxon>
        <taxon>Mucoromycotina</taxon>
        <taxon>Mucoromycetes</taxon>
        <taxon>Mucorales</taxon>
        <taxon>Cunninghamellaceae</taxon>
        <taxon>Absidia</taxon>
    </lineage>
</organism>
<proteinExistence type="predicted"/>